<gene>
    <name evidence="2" type="ORF">C9J12_21830</name>
</gene>
<accession>A0A2T3JA62</accession>
<comment type="caution">
    <text evidence="2">The sequence shown here is derived from an EMBL/GenBank/DDBJ whole genome shotgun (WGS) entry which is preliminary data.</text>
</comment>
<sequence>MKFFYERTENEDEVKIVLKPHSFFIMLLMIAVWLINDLVLKSAPIAQFIMPIFIAFMVIRFFSIIRVQKEVLLGMKQRKAETTGSKFSLKNPLTYTIKKH</sequence>
<feature type="transmembrane region" description="Helical" evidence="1">
    <location>
        <begin position="45"/>
        <end position="67"/>
    </location>
</feature>
<keyword evidence="3" id="KW-1185">Reference proteome</keyword>
<keyword evidence="1" id="KW-1133">Transmembrane helix</keyword>
<proteinExistence type="predicted"/>
<dbReference type="OrthoDB" id="5823569at2"/>
<keyword evidence="1" id="KW-0812">Transmembrane</keyword>
<dbReference type="EMBL" id="PYMJ01000028">
    <property type="protein sequence ID" value="PSU45691.1"/>
    <property type="molecule type" value="Genomic_DNA"/>
</dbReference>
<protein>
    <submittedName>
        <fullName evidence="2">Uncharacterized protein</fullName>
    </submittedName>
</protein>
<keyword evidence="1" id="KW-0472">Membrane</keyword>
<evidence type="ECO:0000313" key="2">
    <source>
        <dbReference type="EMBL" id="PSU45691.1"/>
    </source>
</evidence>
<dbReference type="Proteomes" id="UP000240987">
    <property type="component" value="Unassembled WGS sequence"/>
</dbReference>
<evidence type="ECO:0000313" key="3">
    <source>
        <dbReference type="Proteomes" id="UP000240987"/>
    </source>
</evidence>
<reference evidence="2 3" key="1">
    <citation type="submission" date="2018-01" db="EMBL/GenBank/DDBJ databases">
        <title>Whole genome sequencing of Histamine producing bacteria.</title>
        <authorList>
            <person name="Butler K."/>
        </authorList>
    </citation>
    <scope>NUCLEOTIDE SEQUENCE [LARGE SCALE GENOMIC DNA]</scope>
    <source>
        <strain evidence="2 3">JCM 12947</strain>
    </source>
</reference>
<evidence type="ECO:0000256" key="1">
    <source>
        <dbReference type="SAM" id="Phobius"/>
    </source>
</evidence>
<organism evidence="2 3">
    <name type="scientific">Photobacterium frigidiphilum</name>
    <dbReference type="NCBI Taxonomy" id="264736"/>
    <lineage>
        <taxon>Bacteria</taxon>
        <taxon>Pseudomonadati</taxon>
        <taxon>Pseudomonadota</taxon>
        <taxon>Gammaproteobacteria</taxon>
        <taxon>Vibrionales</taxon>
        <taxon>Vibrionaceae</taxon>
        <taxon>Photobacterium</taxon>
    </lineage>
</organism>
<dbReference type="AlphaFoldDB" id="A0A2T3JA62"/>
<dbReference type="RefSeq" id="WP_006232622.1">
    <property type="nucleotide sequence ID" value="NZ_JAKJUA010000052.1"/>
</dbReference>
<name>A0A2T3JA62_9GAMM</name>
<feature type="transmembrane region" description="Helical" evidence="1">
    <location>
        <begin position="21"/>
        <end position="39"/>
    </location>
</feature>